<feature type="compositionally biased region" description="Basic and acidic residues" evidence="1">
    <location>
        <begin position="128"/>
        <end position="145"/>
    </location>
</feature>
<feature type="compositionally biased region" description="Basic and acidic residues" evidence="1">
    <location>
        <begin position="156"/>
        <end position="167"/>
    </location>
</feature>
<gene>
    <name evidence="2" type="ORF">HNQ61_003230</name>
</gene>
<comment type="caution">
    <text evidence="2">The sequence shown here is derived from an EMBL/GenBank/DDBJ whole genome shotgun (WGS) entry which is preliminary data.</text>
</comment>
<feature type="region of interest" description="Disordered" evidence="1">
    <location>
        <begin position="1"/>
        <end position="27"/>
    </location>
</feature>
<dbReference type="EMBL" id="JACHIA010000009">
    <property type="protein sequence ID" value="MBB6071602.1"/>
    <property type="molecule type" value="Genomic_DNA"/>
</dbReference>
<feature type="region of interest" description="Disordered" evidence="1">
    <location>
        <begin position="49"/>
        <end position="78"/>
    </location>
</feature>
<feature type="compositionally biased region" description="Basic residues" evidence="1">
    <location>
        <begin position="1"/>
        <end position="13"/>
    </location>
</feature>
<evidence type="ECO:0000313" key="2">
    <source>
        <dbReference type="EMBL" id="MBB6071602.1"/>
    </source>
</evidence>
<feature type="region of interest" description="Disordered" evidence="1">
    <location>
        <begin position="117"/>
        <end position="167"/>
    </location>
</feature>
<dbReference type="AlphaFoldDB" id="A0A841H0T0"/>
<protein>
    <submittedName>
        <fullName evidence="2">Uncharacterized protein</fullName>
    </submittedName>
</protein>
<name>A0A841H0T0_9BACT</name>
<keyword evidence="3" id="KW-1185">Reference proteome</keyword>
<sequence length="167" mass="19055">MLQHFSTRRKQQVQKREERGKRSADLEHPGPAVQVYWLIRDIIINNAAHHPGAQPRRGRSAERPSPLAGADRVPIHRSAGGWREIRRIGIPLPAAEPVPAARLRGVFPADRKRMYFVSPKARIQPPEPIRRDAPNAAQKLDDRTPRPVRNASAQAQERRLKMDKFSR</sequence>
<dbReference type="Proteomes" id="UP000582837">
    <property type="component" value="Unassembled WGS sequence"/>
</dbReference>
<feature type="compositionally biased region" description="Basic and acidic residues" evidence="1">
    <location>
        <begin position="14"/>
        <end position="27"/>
    </location>
</feature>
<evidence type="ECO:0000256" key="1">
    <source>
        <dbReference type="SAM" id="MobiDB-lite"/>
    </source>
</evidence>
<reference evidence="2 3" key="1">
    <citation type="submission" date="2020-08" db="EMBL/GenBank/DDBJ databases">
        <title>Genomic Encyclopedia of Type Strains, Phase IV (KMG-IV): sequencing the most valuable type-strain genomes for metagenomic binning, comparative biology and taxonomic classification.</title>
        <authorList>
            <person name="Goeker M."/>
        </authorList>
    </citation>
    <scope>NUCLEOTIDE SEQUENCE [LARGE SCALE GENOMIC DNA]</scope>
    <source>
        <strain evidence="2 3">DSM 29007</strain>
    </source>
</reference>
<proteinExistence type="predicted"/>
<accession>A0A841H0T0</accession>
<organism evidence="2 3">
    <name type="scientific">Longimicrobium terrae</name>
    <dbReference type="NCBI Taxonomy" id="1639882"/>
    <lineage>
        <taxon>Bacteria</taxon>
        <taxon>Pseudomonadati</taxon>
        <taxon>Gemmatimonadota</taxon>
        <taxon>Longimicrobiia</taxon>
        <taxon>Longimicrobiales</taxon>
        <taxon>Longimicrobiaceae</taxon>
        <taxon>Longimicrobium</taxon>
    </lineage>
</organism>
<evidence type="ECO:0000313" key="3">
    <source>
        <dbReference type="Proteomes" id="UP000582837"/>
    </source>
</evidence>